<evidence type="ECO:0000313" key="2">
    <source>
        <dbReference type="Proteomes" id="UP001162972"/>
    </source>
</evidence>
<reference evidence="1 2" key="1">
    <citation type="journal article" date="2023" name="Int. J. Mol. Sci.">
        <title>De Novo Assembly and Annotation of 11 Diverse Shrub Willow (Salix) Genomes Reveals Novel Gene Organization in Sex-Linked Regions.</title>
        <authorList>
            <person name="Hyden B."/>
            <person name="Feng K."/>
            <person name="Yates T.B."/>
            <person name="Jawdy S."/>
            <person name="Cereghino C."/>
            <person name="Smart L.B."/>
            <person name="Muchero W."/>
        </authorList>
    </citation>
    <scope>NUCLEOTIDE SEQUENCE [LARGE SCALE GENOMIC DNA]</scope>
    <source>
        <tissue evidence="1">Shoot tip</tissue>
    </source>
</reference>
<comment type="caution">
    <text evidence="1">The sequence shown here is derived from an EMBL/GenBank/DDBJ whole genome shotgun (WGS) entry which is preliminary data.</text>
</comment>
<gene>
    <name evidence="1" type="ORF">OIU84_024195</name>
</gene>
<accession>A0AAD6PB29</accession>
<proteinExistence type="predicted"/>
<keyword evidence="2" id="KW-1185">Reference proteome</keyword>
<sequence length="136" mass="15217">MHEKNTQMDLQDPVPAHSGILCRLGLHDSWCASYDPSLPPPFINNMDKICCTESSFTWTLPISSSSCFFEILIFTFVLEAADVVVEEQDVKSGVLLSPRSPSSSVSFMAFSFMSIPEKSCDSCLKQFPIFLCVFRM</sequence>
<dbReference type="EMBL" id="JAPFFJ010000006">
    <property type="protein sequence ID" value="KAJ6423209.1"/>
    <property type="molecule type" value="Genomic_DNA"/>
</dbReference>
<organism evidence="1 2">
    <name type="scientific">Salix udensis</name>
    <dbReference type="NCBI Taxonomy" id="889485"/>
    <lineage>
        <taxon>Eukaryota</taxon>
        <taxon>Viridiplantae</taxon>
        <taxon>Streptophyta</taxon>
        <taxon>Embryophyta</taxon>
        <taxon>Tracheophyta</taxon>
        <taxon>Spermatophyta</taxon>
        <taxon>Magnoliopsida</taxon>
        <taxon>eudicotyledons</taxon>
        <taxon>Gunneridae</taxon>
        <taxon>Pentapetalae</taxon>
        <taxon>rosids</taxon>
        <taxon>fabids</taxon>
        <taxon>Malpighiales</taxon>
        <taxon>Salicaceae</taxon>
        <taxon>Saliceae</taxon>
        <taxon>Salix</taxon>
    </lineage>
</organism>
<dbReference type="AlphaFoldDB" id="A0AAD6PB29"/>
<protein>
    <submittedName>
        <fullName evidence="1">Uncharacterized protein</fullName>
    </submittedName>
</protein>
<name>A0AAD6PB29_9ROSI</name>
<dbReference type="Proteomes" id="UP001162972">
    <property type="component" value="Chromosome 16"/>
</dbReference>
<evidence type="ECO:0000313" key="1">
    <source>
        <dbReference type="EMBL" id="KAJ6423209.1"/>
    </source>
</evidence>